<sequence length="34" mass="3658">NIFGDNIGTNIFWKGADLVIGRGLARKILGELVS</sequence>
<accession>X1GE63</accession>
<proteinExistence type="predicted"/>
<gene>
    <name evidence="1" type="ORF">S03H2_20787</name>
</gene>
<evidence type="ECO:0000313" key="1">
    <source>
        <dbReference type="EMBL" id="GAH39904.1"/>
    </source>
</evidence>
<name>X1GE63_9ZZZZ</name>
<feature type="non-terminal residue" evidence="1">
    <location>
        <position position="1"/>
    </location>
</feature>
<dbReference type="AlphaFoldDB" id="X1GE63"/>
<dbReference type="EMBL" id="BARU01010996">
    <property type="protein sequence ID" value="GAH39904.1"/>
    <property type="molecule type" value="Genomic_DNA"/>
</dbReference>
<reference evidence="1" key="1">
    <citation type="journal article" date="2014" name="Front. Microbiol.">
        <title>High frequency of phylogenetically diverse reductive dehalogenase-homologous genes in deep subseafloor sedimentary metagenomes.</title>
        <authorList>
            <person name="Kawai M."/>
            <person name="Futagami T."/>
            <person name="Toyoda A."/>
            <person name="Takaki Y."/>
            <person name="Nishi S."/>
            <person name="Hori S."/>
            <person name="Arai W."/>
            <person name="Tsubouchi T."/>
            <person name="Morono Y."/>
            <person name="Uchiyama I."/>
            <person name="Ito T."/>
            <person name="Fujiyama A."/>
            <person name="Inagaki F."/>
            <person name="Takami H."/>
        </authorList>
    </citation>
    <scope>NUCLEOTIDE SEQUENCE</scope>
    <source>
        <strain evidence="1">Expedition CK06-06</strain>
    </source>
</reference>
<organism evidence="1">
    <name type="scientific">marine sediment metagenome</name>
    <dbReference type="NCBI Taxonomy" id="412755"/>
    <lineage>
        <taxon>unclassified sequences</taxon>
        <taxon>metagenomes</taxon>
        <taxon>ecological metagenomes</taxon>
    </lineage>
</organism>
<comment type="caution">
    <text evidence="1">The sequence shown here is derived from an EMBL/GenBank/DDBJ whole genome shotgun (WGS) entry which is preliminary data.</text>
</comment>
<protein>
    <submittedName>
        <fullName evidence="1">Uncharacterized protein</fullName>
    </submittedName>
</protein>